<proteinExistence type="inferred from homology"/>
<name>A0A845KZI4_9FIRM</name>
<evidence type="ECO:0000256" key="4">
    <source>
        <dbReference type="ARBA" id="ARBA00023002"/>
    </source>
</evidence>
<dbReference type="Pfam" id="PF01266">
    <property type="entry name" value="DAO"/>
    <property type="match status" value="1"/>
</dbReference>
<dbReference type="GO" id="GO:0005737">
    <property type="term" value="C:cytoplasm"/>
    <property type="evidence" value="ECO:0007669"/>
    <property type="project" value="TreeGrafter"/>
</dbReference>
<dbReference type="PANTHER" id="PTHR43104">
    <property type="entry name" value="L-2-HYDROXYGLUTARATE DEHYDROGENASE, MITOCHONDRIAL"/>
    <property type="match status" value="1"/>
</dbReference>
<evidence type="ECO:0000256" key="1">
    <source>
        <dbReference type="ARBA" id="ARBA00001974"/>
    </source>
</evidence>
<sequence>MKRYDYVVVGAGIIGLTIARELKSRWKECSVCMIEKEPDVAYHSSGRNSGVLHAGFYYTADSLKARFTRDGNRAMRDYCEKKGIQINRCGKIVVATDEEELKGLEELKRRAERNGVELLWMEEEEVQRLDPNVRTYQKALYSPSTASVDPIEVCQAIKADNAGMGIDMRYSTKYERFNGGVVHCDSGPIGCRYLINAAGLYADRIAHGLGFGKKYTIIPFKGIYLKYAKNKTDVVTNIYPVPNLANPFLGVHFTKTVDGSIKIGPTAIPSFWRENYKGLENFRLDEMISILIYEAKLFFTNSFNFRKLAFEEMRKYDKSRLIQASLKMVKNVDAQGFGNFMRPGIRAQLLNRETLELVQDFVIEGDNRSLHVLNAVSPAFTCAFPFARHVVDQMETLNN</sequence>
<dbReference type="Proteomes" id="UP000463470">
    <property type="component" value="Unassembled WGS sequence"/>
</dbReference>
<organism evidence="7 8">
    <name type="scientific">Heliomicrobium undosum</name>
    <dbReference type="NCBI Taxonomy" id="121734"/>
    <lineage>
        <taxon>Bacteria</taxon>
        <taxon>Bacillati</taxon>
        <taxon>Bacillota</taxon>
        <taxon>Clostridia</taxon>
        <taxon>Eubacteriales</taxon>
        <taxon>Heliobacteriaceae</taxon>
        <taxon>Heliomicrobium</taxon>
    </lineage>
</organism>
<keyword evidence="2" id="KW-0285">Flavoprotein</keyword>
<comment type="similarity">
    <text evidence="5">Belongs to the L2HGDH family.</text>
</comment>
<dbReference type="AlphaFoldDB" id="A0A845KZI4"/>
<dbReference type="NCBIfam" id="NF008726">
    <property type="entry name" value="PRK11728.1"/>
    <property type="match status" value="1"/>
</dbReference>
<feature type="domain" description="FAD dependent oxidoreductase" evidence="6">
    <location>
        <begin position="5"/>
        <end position="289"/>
    </location>
</feature>
<evidence type="ECO:0000256" key="5">
    <source>
        <dbReference type="ARBA" id="ARBA00037941"/>
    </source>
</evidence>
<protein>
    <submittedName>
        <fullName evidence="7">L-2-hydroxyglutarate oxidase</fullName>
        <ecNumber evidence="7">1.1.3.-</ecNumber>
    </submittedName>
</protein>
<dbReference type="Gene3D" id="3.50.50.60">
    <property type="entry name" value="FAD/NAD(P)-binding domain"/>
    <property type="match status" value="1"/>
</dbReference>
<dbReference type="EMBL" id="WXEY01000005">
    <property type="protein sequence ID" value="MZP29502.1"/>
    <property type="molecule type" value="Genomic_DNA"/>
</dbReference>
<evidence type="ECO:0000313" key="7">
    <source>
        <dbReference type="EMBL" id="MZP29502.1"/>
    </source>
</evidence>
<accession>A0A845KZI4</accession>
<evidence type="ECO:0000256" key="3">
    <source>
        <dbReference type="ARBA" id="ARBA00022827"/>
    </source>
</evidence>
<comment type="cofactor">
    <cofactor evidence="1">
        <name>FAD</name>
        <dbReference type="ChEBI" id="CHEBI:57692"/>
    </cofactor>
</comment>
<evidence type="ECO:0000313" key="8">
    <source>
        <dbReference type="Proteomes" id="UP000463470"/>
    </source>
</evidence>
<dbReference type="GO" id="GO:0047545">
    <property type="term" value="F:(S)-2-hydroxyglutarate dehydrogenase activity"/>
    <property type="evidence" value="ECO:0007669"/>
    <property type="project" value="TreeGrafter"/>
</dbReference>
<keyword evidence="4 7" id="KW-0560">Oxidoreductase</keyword>
<dbReference type="OrthoDB" id="9801699at2"/>
<dbReference type="Gene3D" id="3.30.9.10">
    <property type="entry name" value="D-Amino Acid Oxidase, subunit A, domain 2"/>
    <property type="match status" value="1"/>
</dbReference>
<keyword evidence="3" id="KW-0274">FAD</keyword>
<evidence type="ECO:0000256" key="2">
    <source>
        <dbReference type="ARBA" id="ARBA00022630"/>
    </source>
</evidence>
<dbReference type="InterPro" id="IPR006076">
    <property type="entry name" value="FAD-dep_OxRdtase"/>
</dbReference>
<dbReference type="InterPro" id="IPR036188">
    <property type="entry name" value="FAD/NAD-bd_sf"/>
</dbReference>
<gene>
    <name evidence="7" type="primary">lhgO</name>
    <name evidence="7" type="ORF">GTO91_07255</name>
</gene>
<dbReference type="RefSeq" id="WP_161257052.1">
    <property type="nucleotide sequence ID" value="NZ_WXEY01000005.1"/>
</dbReference>
<comment type="caution">
    <text evidence="7">The sequence shown here is derived from an EMBL/GenBank/DDBJ whole genome shotgun (WGS) entry which is preliminary data.</text>
</comment>
<dbReference type="SUPFAM" id="SSF51905">
    <property type="entry name" value="FAD/NAD(P)-binding domain"/>
    <property type="match status" value="1"/>
</dbReference>
<keyword evidence="8" id="KW-1185">Reference proteome</keyword>
<evidence type="ECO:0000259" key="6">
    <source>
        <dbReference type="Pfam" id="PF01266"/>
    </source>
</evidence>
<dbReference type="EC" id="1.1.3.-" evidence="7"/>
<reference evidence="7 8" key="1">
    <citation type="submission" date="2020-01" db="EMBL/GenBank/DDBJ databases">
        <title>Whole-genome sequence of Heliobacterium undosum DSM 13378.</title>
        <authorList>
            <person name="Kyndt J.A."/>
            <person name="Meyer T.E."/>
        </authorList>
    </citation>
    <scope>NUCLEOTIDE SEQUENCE [LARGE SCALE GENOMIC DNA]</scope>
    <source>
        <strain evidence="7 8">DSM 13378</strain>
    </source>
</reference>
<dbReference type="PANTHER" id="PTHR43104:SF2">
    <property type="entry name" value="L-2-HYDROXYGLUTARATE DEHYDROGENASE, MITOCHONDRIAL"/>
    <property type="match status" value="1"/>
</dbReference>